<dbReference type="EMBL" id="PHNJ01000012">
    <property type="protein sequence ID" value="TYL37042.1"/>
    <property type="molecule type" value="Genomic_DNA"/>
</dbReference>
<organism evidence="2 3">
    <name type="scientific">Natronococcus pandeyae</name>
    <dbReference type="NCBI Taxonomy" id="2055836"/>
    <lineage>
        <taxon>Archaea</taxon>
        <taxon>Methanobacteriati</taxon>
        <taxon>Methanobacteriota</taxon>
        <taxon>Stenosarchaea group</taxon>
        <taxon>Halobacteria</taxon>
        <taxon>Halobacteriales</taxon>
        <taxon>Natrialbaceae</taxon>
        <taxon>Natronococcus</taxon>
    </lineage>
</organism>
<keyword evidence="3" id="KW-1185">Reference proteome</keyword>
<keyword evidence="1" id="KW-1133">Transmembrane helix</keyword>
<evidence type="ECO:0000256" key="1">
    <source>
        <dbReference type="SAM" id="Phobius"/>
    </source>
</evidence>
<sequence>MISRYDLELGVILFAFVVSVTVSIVVDSSLVQALAPAAVVGIIVIIDACYLNPPINEEYRS</sequence>
<reference evidence="2" key="1">
    <citation type="submission" date="2017-11" db="EMBL/GenBank/DDBJ databases">
        <authorList>
            <person name="Kajale S.C."/>
            <person name="Sharma A."/>
        </authorList>
    </citation>
    <scope>NUCLEOTIDE SEQUENCE</scope>
    <source>
        <strain evidence="2">LS1_42</strain>
    </source>
</reference>
<feature type="transmembrane region" description="Helical" evidence="1">
    <location>
        <begin position="32"/>
        <end position="51"/>
    </location>
</feature>
<gene>
    <name evidence="2" type="ORF">CV102_18655</name>
</gene>
<name>A0A8J8TQZ9_9EURY</name>
<dbReference type="Proteomes" id="UP000766904">
    <property type="component" value="Unassembled WGS sequence"/>
</dbReference>
<feature type="transmembrane region" description="Helical" evidence="1">
    <location>
        <begin position="7"/>
        <end position="26"/>
    </location>
</feature>
<proteinExistence type="predicted"/>
<keyword evidence="1" id="KW-0472">Membrane</keyword>
<protein>
    <submittedName>
        <fullName evidence="2">Uncharacterized protein</fullName>
    </submittedName>
</protein>
<dbReference type="AlphaFoldDB" id="A0A8J8TQZ9"/>
<keyword evidence="1" id="KW-0812">Transmembrane</keyword>
<evidence type="ECO:0000313" key="3">
    <source>
        <dbReference type="Proteomes" id="UP000766904"/>
    </source>
</evidence>
<dbReference type="Pfam" id="PF26047">
    <property type="entry name" value="DUF8015"/>
    <property type="match status" value="1"/>
</dbReference>
<accession>A0A8J8TQZ9</accession>
<evidence type="ECO:0000313" key="2">
    <source>
        <dbReference type="EMBL" id="TYL37042.1"/>
    </source>
</evidence>
<comment type="caution">
    <text evidence="2">The sequence shown here is derived from an EMBL/GenBank/DDBJ whole genome shotgun (WGS) entry which is preliminary data.</text>
</comment>
<dbReference type="RefSeq" id="WP_148859494.1">
    <property type="nucleotide sequence ID" value="NZ_PHNJ01000012.1"/>
</dbReference>
<dbReference type="InterPro" id="IPR058328">
    <property type="entry name" value="DUF8015"/>
</dbReference>